<feature type="transmembrane region" description="Helical" evidence="1">
    <location>
        <begin position="61"/>
        <end position="80"/>
    </location>
</feature>
<protein>
    <submittedName>
        <fullName evidence="2">Uncharacterized protein</fullName>
    </submittedName>
</protein>
<sequence length="121" mass="13351">MDTNHASLQDISMCKKQAMLLFIVCITMMYKGNINTILANISLGFGETTIKGAKNAINRGICFWGYLLLVVSAPALAMFLLPKAAGLIWVDVLGIHCSGFLAIRNHWPRLESYNAKSKLFS</sequence>
<keyword evidence="1" id="KW-0812">Transmembrane</keyword>
<dbReference type="Proteomes" id="UP001054945">
    <property type="component" value="Unassembled WGS sequence"/>
</dbReference>
<evidence type="ECO:0000313" key="2">
    <source>
        <dbReference type="EMBL" id="GIY26101.1"/>
    </source>
</evidence>
<gene>
    <name evidence="2" type="ORF">CEXT_31971</name>
</gene>
<reference evidence="2 3" key="1">
    <citation type="submission" date="2021-06" db="EMBL/GenBank/DDBJ databases">
        <title>Caerostris extrusa draft genome.</title>
        <authorList>
            <person name="Kono N."/>
            <person name="Arakawa K."/>
        </authorList>
    </citation>
    <scope>NUCLEOTIDE SEQUENCE [LARGE SCALE GENOMIC DNA]</scope>
</reference>
<feature type="transmembrane region" description="Helical" evidence="1">
    <location>
        <begin position="86"/>
        <end position="103"/>
    </location>
</feature>
<keyword evidence="1" id="KW-1133">Transmembrane helix</keyword>
<feature type="transmembrane region" description="Helical" evidence="1">
    <location>
        <begin position="20"/>
        <end position="41"/>
    </location>
</feature>
<proteinExistence type="predicted"/>
<name>A0AAV4RYZ3_CAEEX</name>
<comment type="caution">
    <text evidence="2">The sequence shown here is derived from an EMBL/GenBank/DDBJ whole genome shotgun (WGS) entry which is preliminary data.</text>
</comment>
<accession>A0AAV4RYZ3</accession>
<dbReference type="AlphaFoldDB" id="A0AAV4RYZ3"/>
<organism evidence="2 3">
    <name type="scientific">Caerostris extrusa</name>
    <name type="common">Bark spider</name>
    <name type="synonym">Caerostris bankana</name>
    <dbReference type="NCBI Taxonomy" id="172846"/>
    <lineage>
        <taxon>Eukaryota</taxon>
        <taxon>Metazoa</taxon>
        <taxon>Ecdysozoa</taxon>
        <taxon>Arthropoda</taxon>
        <taxon>Chelicerata</taxon>
        <taxon>Arachnida</taxon>
        <taxon>Araneae</taxon>
        <taxon>Araneomorphae</taxon>
        <taxon>Entelegynae</taxon>
        <taxon>Araneoidea</taxon>
        <taxon>Araneidae</taxon>
        <taxon>Caerostris</taxon>
    </lineage>
</organism>
<keyword evidence="1" id="KW-0472">Membrane</keyword>
<dbReference type="EMBL" id="BPLR01008625">
    <property type="protein sequence ID" value="GIY26101.1"/>
    <property type="molecule type" value="Genomic_DNA"/>
</dbReference>
<keyword evidence="3" id="KW-1185">Reference proteome</keyword>
<evidence type="ECO:0000313" key="3">
    <source>
        <dbReference type="Proteomes" id="UP001054945"/>
    </source>
</evidence>
<evidence type="ECO:0000256" key="1">
    <source>
        <dbReference type="SAM" id="Phobius"/>
    </source>
</evidence>